<keyword evidence="2" id="KW-0436">Ligase</keyword>
<evidence type="ECO:0000256" key="2">
    <source>
        <dbReference type="HAMAP-Rule" id="MF_01539"/>
    </source>
</evidence>
<comment type="subcellular location">
    <subcellularLocation>
        <location evidence="2">Cytoplasm</location>
    </subcellularLocation>
</comment>
<evidence type="ECO:0000313" key="3">
    <source>
        <dbReference type="EMBL" id="MBC5647238.1"/>
    </source>
</evidence>
<protein>
    <recommendedName>
        <fullName evidence="2">tRNA(Met) cytidine acetate ligase</fullName>
        <ecNumber evidence="2">6.3.4.-</ecNumber>
    </recommendedName>
</protein>
<keyword evidence="1 2" id="KW-0819">tRNA processing</keyword>
<keyword evidence="2" id="KW-0547">Nucleotide-binding</keyword>
<reference evidence="3 4" key="1">
    <citation type="submission" date="2020-08" db="EMBL/GenBank/DDBJ databases">
        <title>Genome public.</title>
        <authorList>
            <person name="Liu C."/>
            <person name="Sun Q."/>
        </authorList>
    </citation>
    <scope>NUCLEOTIDE SEQUENCE [LARGE SCALE GENOMIC DNA]</scope>
    <source>
        <strain evidence="3 4">NSJ-35</strain>
    </source>
</reference>
<dbReference type="PANTHER" id="PTHR37825:SF1">
    <property type="entry name" value="TRNA(MET) CYTIDINE ACETATE LIGASE"/>
    <property type="match status" value="1"/>
</dbReference>
<feature type="binding site" evidence="2">
    <location>
        <begin position="188"/>
        <end position="189"/>
    </location>
    <ligand>
        <name>ATP</name>
        <dbReference type="ChEBI" id="CHEBI:30616"/>
    </ligand>
</feature>
<organism evidence="3 4">
    <name type="scientific">Christensenella tenuis</name>
    <dbReference type="NCBI Taxonomy" id="2763033"/>
    <lineage>
        <taxon>Bacteria</taxon>
        <taxon>Bacillati</taxon>
        <taxon>Bacillota</taxon>
        <taxon>Clostridia</taxon>
        <taxon>Christensenellales</taxon>
        <taxon>Christensenellaceae</taxon>
        <taxon>Christensenella</taxon>
    </lineage>
</organism>
<name>A0ABR7EBT9_9FIRM</name>
<dbReference type="PANTHER" id="PTHR37825">
    <property type="entry name" value="TRNA(MET) CYTIDINE ACETATE LIGASE"/>
    <property type="match status" value="1"/>
</dbReference>
<keyword evidence="2" id="KW-0820">tRNA-binding</keyword>
<dbReference type="Proteomes" id="UP000606889">
    <property type="component" value="Unassembled WGS sequence"/>
</dbReference>
<dbReference type="Gene3D" id="3.40.50.620">
    <property type="entry name" value="HUPs"/>
    <property type="match status" value="1"/>
</dbReference>
<dbReference type="Pfam" id="PF05636">
    <property type="entry name" value="HIGH_NTase1"/>
    <property type="match status" value="1"/>
</dbReference>
<comment type="similarity">
    <text evidence="2">Belongs to the TmcAL family.</text>
</comment>
<evidence type="ECO:0000313" key="4">
    <source>
        <dbReference type="Proteomes" id="UP000606889"/>
    </source>
</evidence>
<keyword evidence="2" id="KW-0067">ATP-binding</keyword>
<feature type="binding site" evidence="2">
    <location>
        <begin position="7"/>
        <end position="20"/>
    </location>
    <ligand>
        <name>ATP</name>
        <dbReference type="ChEBI" id="CHEBI:30616"/>
    </ligand>
</feature>
<keyword evidence="2" id="KW-0694">RNA-binding</keyword>
<dbReference type="SUPFAM" id="SSF52374">
    <property type="entry name" value="Nucleotidylyl transferase"/>
    <property type="match status" value="1"/>
</dbReference>
<feature type="binding site" evidence="2">
    <location>
        <position position="102"/>
    </location>
    <ligand>
        <name>ATP</name>
        <dbReference type="ChEBI" id="CHEBI:30616"/>
    </ligand>
</feature>
<evidence type="ECO:0000256" key="1">
    <source>
        <dbReference type="ARBA" id="ARBA00022694"/>
    </source>
</evidence>
<dbReference type="InterPro" id="IPR014729">
    <property type="entry name" value="Rossmann-like_a/b/a_fold"/>
</dbReference>
<comment type="caution">
    <text evidence="3">The sequence shown here is derived from an EMBL/GenBank/DDBJ whole genome shotgun (WGS) entry which is preliminary data.</text>
</comment>
<feature type="binding site" evidence="2">
    <location>
        <position position="163"/>
    </location>
    <ligand>
        <name>ATP</name>
        <dbReference type="ChEBI" id="CHEBI:30616"/>
    </ligand>
</feature>
<dbReference type="RefSeq" id="WP_186856750.1">
    <property type="nucleotide sequence ID" value="NZ_JACOON010000001.1"/>
</dbReference>
<keyword evidence="4" id="KW-1185">Reference proteome</keyword>
<comment type="function">
    <text evidence="2">Catalyzes the formation of N(4)-acetylcytidine (ac(4)C) at the wobble position of elongator tRNA(Met), using acetate and ATP as substrates. First activates an acetate ion to form acetyladenylate (Ac-AMP) and then transfers the acetyl group to tRNA to form ac(4)C34.</text>
</comment>
<dbReference type="InterPro" id="IPR008513">
    <property type="entry name" value="tRNA(Met)_cyd_acetate_ligase"/>
</dbReference>
<keyword evidence="2" id="KW-0963">Cytoplasm</keyword>
<proteinExistence type="inferred from homology"/>
<gene>
    <name evidence="2" type="primary">tmcAL</name>
    <name evidence="3" type="ORF">H8S18_02675</name>
</gene>
<accession>A0ABR7EBT9</accession>
<dbReference type="EMBL" id="JACOON010000001">
    <property type="protein sequence ID" value="MBC5647238.1"/>
    <property type="molecule type" value="Genomic_DNA"/>
</dbReference>
<dbReference type="NCBIfam" id="NF010191">
    <property type="entry name" value="PRK13670.1"/>
    <property type="match status" value="1"/>
</dbReference>
<dbReference type="EC" id="6.3.4.-" evidence="2"/>
<dbReference type="HAMAP" id="MF_01539">
    <property type="entry name" value="TmcAL"/>
    <property type="match status" value="1"/>
</dbReference>
<sequence>MKIAGIIAEYNPFHTGHAYHIQKTCEKCGADHIICVMSGNFTQRGEPAVWDKWTRARSALLGGVSLVLELPFAYATQSAEGFAEGGISILDALNCVEYLSFGAENTDLDFMKRAAQLLCAESPEFRNILRQNLGRGLSFPSARAHALSHLLPEADAVVWRQPNNILAIEYLKAMHRQKSKLQPIPVERIGSGYSENALAPSYSSARAIRGAIKDGNDIYKNYLPDNASCSRSTPVFPESMFPFLMFQLRRMTVQEIGTIYGVCEGLEHRIFSAAKKAQNYNDLVFRIASKRYPHSRIQRILLHSLFGITKEQMRKLKLLPLYARVLGIRQDSIDLLSYLSAHAKIPIVTRAAEFPDSLLFDADLLATDIYSLFTKKIAPSKRDFTQKLIVI</sequence>
<comment type="catalytic activity">
    <reaction evidence="2">
        <text>cytidine(34) in elongator tRNA(Met) + acetate + ATP = N(4)-acetylcytidine(34) in elongator tRNA(Met) + AMP + diphosphate</text>
        <dbReference type="Rhea" id="RHEA:58144"/>
        <dbReference type="Rhea" id="RHEA-COMP:10693"/>
        <dbReference type="Rhea" id="RHEA-COMP:10694"/>
        <dbReference type="ChEBI" id="CHEBI:30089"/>
        <dbReference type="ChEBI" id="CHEBI:30616"/>
        <dbReference type="ChEBI" id="CHEBI:33019"/>
        <dbReference type="ChEBI" id="CHEBI:74900"/>
        <dbReference type="ChEBI" id="CHEBI:82748"/>
        <dbReference type="ChEBI" id="CHEBI:456215"/>
    </reaction>
</comment>